<sequence>MCVSHSQRPGFTLIESVPVLGIMGSLLTTVAYFPLPVNRDHWDEFRASFNQAIDEQILYNTKDIEGLIDGGTSDRTLTVNGVQVRLPANWHYYKNAVGYHHHKIHPGTIYLKDEVGHGKQIVFQFGWSEYTIK</sequence>
<reference evidence="1 2" key="1">
    <citation type="submission" date="2018-07" db="EMBL/GenBank/DDBJ databases">
        <title>Genomic Encyclopedia of Type Strains, Phase III (KMG-III): the genomes of soil and plant-associated and newly described type strains.</title>
        <authorList>
            <person name="Whitman W."/>
        </authorList>
    </citation>
    <scope>NUCLEOTIDE SEQUENCE [LARGE SCALE GENOMIC DNA]</scope>
    <source>
        <strain evidence="1 2">CECT 7031</strain>
    </source>
</reference>
<dbReference type="KEGG" id="wso:WSWS_01163"/>
<dbReference type="EMBL" id="QRAS01000001">
    <property type="protein sequence ID" value="RDL12353.1"/>
    <property type="molecule type" value="Genomic_DNA"/>
</dbReference>
<dbReference type="Proteomes" id="UP000254912">
    <property type="component" value="Unassembled WGS sequence"/>
</dbReference>
<protein>
    <submittedName>
        <fullName evidence="1">Uncharacterized protein</fullName>
    </submittedName>
</protein>
<dbReference type="AlphaFoldDB" id="A0A288QY78"/>
<name>A0A288QY78_9LACO</name>
<comment type="caution">
    <text evidence="1">The sequence shown here is derived from an EMBL/GenBank/DDBJ whole genome shotgun (WGS) entry which is preliminary data.</text>
</comment>
<accession>A0A288QY78</accession>
<keyword evidence="2" id="KW-1185">Reference proteome</keyword>
<evidence type="ECO:0000313" key="1">
    <source>
        <dbReference type="EMBL" id="RDL12353.1"/>
    </source>
</evidence>
<proteinExistence type="predicted"/>
<gene>
    <name evidence="1" type="ORF">DFP99_0792</name>
</gene>
<dbReference type="RefSeq" id="WP_147159600.1">
    <property type="nucleotide sequence ID" value="NZ_JAAXPL010000001.1"/>
</dbReference>
<evidence type="ECO:0000313" key="2">
    <source>
        <dbReference type="Proteomes" id="UP000254912"/>
    </source>
</evidence>
<organism evidence="1 2">
    <name type="scientific">Weissella soli</name>
    <dbReference type="NCBI Taxonomy" id="155866"/>
    <lineage>
        <taxon>Bacteria</taxon>
        <taxon>Bacillati</taxon>
        <taxon>Bacillota</taxon>
        <taxon>Bacilli</taxon>
        <taxon>Lactobacillales</taxon>
        <taxon>Lactobacillaceae</taxon>
        <taxon>Weissella</taxon>
    </lineage>
</organism>